<dbReference type="Proteomes" id="UP000059847">
    <property type="component" value="Chromosome"/>
</dbReference>
<dbReference type="PANTHER" id="PTHR33692:SF1">
    <property type="entry name" value="RIBOSOME MATURATION FACTOR RIMM"/>
    <property type="match status" value="1"/>
</dbReference>
<dbReference type="SUPFAM" id="SSF50346">
    <property type="entry name" value="PRC-barrel domain"/>
    <property type="match status" value="1"/>
</dbReference>
<dbReference type="NCBIfam" id="TIGR02273">
    <property type="entry name" value="16S_RimM"/>
    <property type="match status" value="1"/>
</dbReference>
<feature type="domain" description="RimM N-terminal" evidence="6">
    <location>
        <begin position="13"/>
        <end position="93"/>
    </location>
</feature>
<keyword evidence="9" id="KW-1185">Reference proteome</keyword>
<dbReference type="STRING" id="45610.AOC03_05640"/>
<dbReference type="HAMAP" id="MF_00014">
    <property type="entry name" value="Ribosome_mat_RimM"/>
    <property type="match status" value="1"/>
</dbReference>
<dbReference type="Gene3D" id="2.30.30.240">
    <property type="entry name" value="PRC-barrel domain"/>
    <property type="match status" value="1"/>
</dbReference>
<dbReference type="InterPro" id="IPR011961">
    <property type="entry name" value="RimM"/>
</dbReference>
<gene>
    <name evidence="5" type="primary">rimM</name>
    <name evidence="8" type="ORF">AOC03_05640</name>
</gene>
<dbReference type="Pfam" id="PF01782">
    <property type="entry name" value="RimM"/>
    <property type="match status" value="1"/>
</dbReference>
<keyword evidence="4 5" id="KW-0143">Chaperone</keyword>
<proteinExistence type="inferred from homology"/>
<dbReference type="SUPFAM" id="SSF50447">
    <property type="entry name" value="Translation proteins"/>
    <property type="match status" value="1"/>
</dbReference>
<dbReference type="Gene3D" id="2.40.30.60">
    <property type="entry name" value="RimM"/>
    <property type="match status" value="1"/>
</dbReference>
<dbReference type="InterPro" id="IPR036976">
    <property type="entry name" value="RimM_N_sf"/>
</dbReference>
<evidence type="ECO:0000259" key="6">
    <source>
        <dbReference type="Pfam" id="PF01782"/>
    </source>
</evidence>
<dbReference type="GO" id="GO:0005840">
    <property type="term" value="C:ribosome"/>
    <property type="evidence" value="ECO:0007669"/>
    <property type="project" value="InterPro"/>
</dbReference>
<dbReference type="KEGG" id="pur:AOC03_05640"/>
<evidence type="ECO:0000256" key="2">
    <source>
        <dbReference type="ARBA" id="ARBA00022517"/>
    </source>
</evidence>
<dbReference type="Pfam" id="PF24986">
    <property type="entry name" value="PRC_RimM"/>
    <property type="match status" value="1"/>
</dbReference>
<sequence length="177" mass="20162">MSSVPDANTLMKIGQLKKPYGIKGWLWVFSDTDEHAEIFDIKQWWMKTASGMKPLTVKAWREQGTGLVAQFEQVPDRNVAETMNGVTIWVAKDVLPEPNEDEYYWSDLVGMRVMNEQDEYLGDITEMFATGAHDIMRVASTADSLDGEERLIPWHKQTVVTVDMAAKTVLVAWQSDY</sequence>
<dbReference type="GO" id="GO:0043022">
    <property type="term" value="F:ribosome binding"/>
    <property type="evidence" value="ECO:0007669"/>
    <property type="project" value="InterPro"/>
</dbReference>
<dbReference type="RefSeq" id="WP_062534113.1">
    <property type="nucleotide sequence ID" value="NZ_CP012678.1"/>
</dbReference>
<comment type="subcellular location">
    <subcellularLocation>
        <location evidence="5">Cytoplasm</location>
    </subcellularLocation>
</comment>
<dbReference type="GO" id="GO:0006364">
    <property type="term" value="P:rRNA processing"/>
    <property type="evidence" value="ECO:0007669"/>
    <property type="project" value="UniProtKB-UniRule"/>
</dbReference>
<feature type="domain" description="Ribosome maturation factor RimM PRC barrel" evidence="7">
    <location>
        <begin position="105"/>
        <end position="176"/>
    </location>
</feature>
<protein>
    <recommendedName>
        <fullName evidence="5">Ribosome maturation factor RimM</fullName>
    </recommendedName>
</protein>
<dbReference type="InterPro" id="IPR002676">
    <property type="entry name" value="RimM_N"/>
</dbReference>
<dbReference type="AlphaFoldDB" id="A0A0M4U6M7"/>
<keyword evidence="3 5" id="KW-0698">rRNA processing</keyword>
<dbReference type="EMBL" id="CP012678">
    <property type="protein sequence ID" value="ALF59601.1"/>
    <property type="molecule type" value="Genomic_DNA"/>
</dbReference>
<dbReference type="GO" id="GO:0042274">
    <property type="term" value="P:ribosomal small subunit biogenesis"/>
    <property type="evidence" value="ECO:0007669"/>
    <property type="project" value="UniProtKB-UniRule"/>
</dbReference>
<comment type="similarity">
    <text evidence="5">Belongs to the RimM family.</text>
</comment>
<dbReference type="OrthoDB" id="9783509at2"/>
<dbReference type="PANTHER" id="PTHR33692">
    <property type="entry name" value="RIBOSOME MATURATION FACTOR RIMM"/>
    <property type="match status" value="1"/>
</dbReference>
<keyword evidence="2 5" id="KW-0690">Ribosome biogenesis</keyword>
<dbReference type="InterPro" id="IPR011033">
    <property type="entry name" value="PRC_barrel-like_sf"/>
</dbReference>
<keyword evidence="1 5" id="KW-0963">Cytoplasm</keyword>
<dbReference type="InterPro" id="IPR009000">
    <property type="entry name" value="Transl_B-barrel_sf"/>
</dbReference>
<reference evidence="8 9" key="1">
    <citation type="submission" date="2015-09" db="EMBL/GenBank/DDBJ databases">
        <title>Complete genome of Psychrobacter urativorans R10.10B.</title>
        <authorList>
            <person name="See-Too W.S."/>
            <person name="Chan K.G."/>
        </authorList>
    </citation>
    <scope>NUCLEOTIDE SEQUENCE [LARGE SCALE GENOMIC DNA]</scope>
    <source>
        <strain evidence="8 9">R10.10B</strain>
    </source>
</reference>
<organism evidence="8 9">
    <name type="scientific">Psychrobacter urativorans</name>
    <dbReference type="NCBI Taxonomy" id="45610"/>
    <lineage>
        <taxon>Bacteria</taxon>
        <taxon>Pseudomonadati</taxon>
        <taxon>Pseudomonadota</taxon>
        <taxon>Gammaproteobacteria</taxon>
        <taxon>Moraxellales</taxon>
        <taxon>Moraxellaceae</taxon>
        <taxon>Psychrobacter</taxon>
    </lineage>
</organism>
<dbReference type="InterPro" id="IPR056792">
    <property type="entry name" value="PRC_RimM"/>
</dbReference>
<evidence type="ECO:0000259" key="7">
    <source>
        <dbReference type="Pfam" id="PF24986"/>
    </source>
</evidence>
<evidence type="ECO:0000313" key="9">
    <source>
        <dbReference type="Proteomes" id="UP000059847"/>
    </source>
</evidence>
<evidence type="ECO:0000256" key="3">
    <source>
        <dbReference type="ARBA" id="ARBA00022552"/>
    </source>
</evidence>
<name>A0A0M4U6M7_9GAMM</name>
<dbReference type="GO" id="GO:0005737">
    <property type="term" value="C:cytoplasm"/>
    <property type="evidence" value="ECO:0007669"/>
    <property type="project" value="UniProtKB-SubCell"/>
</dbReference>
<comment type="domain">
    <text evidence="5">The PRC barrel domain binds ribosomal protein uS19.</text>
</comment>
<evidence type="ECO:0000256" key="1">
    <source>
        <dbReference type="ARBA" id="ARBA00022490"/>
    </source>
</evidence>
<evidence type="ECO:0000256" key="4">
    <source>
        <dbReference type="ARBA" id="ARBA00023186"/>
    </source>
</evidence>
<comment type="function">
    <text evidence="5">An accessory protein needed during the final step in the assembly of 30S ribosomal subunit, possibly for assembly of the head region. Essential for efficient processing of 16S rRNA. May be needed both before and after RbfA during the maturation of 16S rRNA. It has affinity for free ribosomal 30S subunits but not for 70S ribosomes.</text>
</comment>
<comment type="subunit">
    <text evidence="5">Binds ribosomal protein uS19.</text>
</comment>
<evidence type="ECO:0000313" key="8">
    <source>
        <dbReference type="EMBL" id="ALF59601.1"/>
    </source>
</evidence>
<evidence type="ECO:0000256" key="5">
    <source>
        <dbReference type="HAMAP-Rule" id="MF_00014"/>
    </source>
</evidence>
<accession>A0A0M4U6M7</accession>